<protein>
    <submittedName>
        <fullName evidence="2">Uncharacterized protein</fullName>
    </submittedName>
</protein>
<sequence>MEISDPIQITKCYRMLGGSNAPEAEESKKQSASTEANIKKEEERKTEVGNLGISEAVTEVSSSVTAELTSDNKLANDYAVGAGMKSVEEDSFNTTENISLATEKSEQKMSKIEDKETEKILSVSLIETLITTGEAKKSDEKLVSTYATIEGMEIVRMAAELNRFISTLKITTEVSDPVEADLTPFDKLVKDDKKTTEDFAKSKYTSAIFVEDLDVAMLQQENMKKEGHIFDKLEQEEMHNKKKKKKKSSSVTAELTSVNKLANDYAVGVGMKSVEEDSFNTTENISLVTEKSEQKNSKIEDKETEKILSVSLIETEITTGEAKKSDEKLVSTYATIEGMEIVRMADELNGCISTLKITTEVSDSVEADLTPFDKLVKDEKKTTEDFAKSKYTSAIFVEDLYVAMLQQENMKKEGQIFDKLEQEEMHTKKKKKKKKKKFVQSGIPMTINFDLQRIASYGYKQDSFRDHQLGIACFELKLRAIVKHKRNLRVFYVQKLRDKDIREILLFILL</sequence>
<proteinExistence type="predicted"/>
<evidence type="ECO:0000313" key="3">
    <source>
        <dbReference type="Proteomes" id="UP001187531"/>
    </source>
</evidence>
<comment type="caution">
    <text evidence="2">The sequence shown here is derived from an EMBL/GenBank/DDBJ whole genome shotgun (WGS) entry which is preliminary data.</text>
</comment>
<feature type="compositionally biased region" description="Low complexity" evidence="1">
    <location>
        <begin position="54"/>
        <end position="66"/>
    </location>
</feature>
<organism evidence="2 3">
    <name type="scientific">Artemia franciscana</name>
    <name type="common">Brine shrimp</name>
    <name type="synonym">Artemia sanfranciscana</name>
    <dbReference type="NCBI Taxonomy" id="6661"/>
    <lineage>
        <taxon>Eukaryota</taxon>
        <taxon>Metazoa</taxon>
        <taxon>Ecdysozoa</taxon>
        <taxon>Arthropoda</taxon>
        <taxon>Crustacea</taxon>
        <taxon>Branchiopoda</taxon>
        <taxon>Anostraca</taxon>
        <taxon>Artemiidae</taxon>
        <taxon>Artemia</taxon>
    </lineage>
</organism>
<evidence type="ECO:0000256" key="1">
    <source>
        <dbReference type="SAM" id="MobiDB-lite"/>
    </source>
</evidence>
<name>A0AA88HFA3_ARTSF</name>
<keyword evidence="3" id="KW-1185">Reference proteome</keyword>
<gene>
    <name evidence="2" type="ORF">QYM36_015559</name>
</gene>
<evidence type="ECO:0000313" key="2">
    <source>
        <dbReference type="EMBL" id="KAK2707913.1"/>
    </source>
</evidence>
<dbReference type="EMBL" id="JAVRJZ010000019">
    <property type="protein sequence ID" value="KAK2707913.1"/>
    <property type="molecule type" value="Genomic_DNA"/>
</dbReference>
<dbReference type="Proteomes" id="UP001187531">
    <property type="component" value="Unassembled WGS sequence"/>
</dbReference>
<feature type="compositionally biased region" description="Basic and acidic residues" evidence="1">
    <location>
        <begin position="37"/>
        <end position="47"/>
    </location>
</feature>
<feature type="region of interest" description="Disordered" evidence="1">
    <location>
        <begin position="19"/>
        <end position="66"/>
    </location>
</feature>
<accession>A0AA88HFA3</accession>
<dbReference type="AlphaFoldDB" id="A0AA88HFA3"/>
<reference evidence="2" key="1">
    <citation type="submission" date="2023-07" db="EMBL/GenBank/DDBJ databases">
        <title>Chromosome-level genome assembly of Artemia franciscana.</title>
        <authorList>
            <person name="Jo E."/>
        </authorList>
    </citation>
    <scope>NUCLEOTIDE SEQUENCE</scope>
    <source>
        <tissue evidence="2">Whole body</tissue>
    </source>
</reference>